<dbReference type="EMBL" id="DACWOD010000021">
    <property type="protein sequence ID" value="HAU2397894.1"/>
    <property type="molecule type" value="Genomic_DNA"/>
</dbReference>
<protein>
    <submittedName>
        <fullName evidence="2">Uncharacterized protein</fullName>
    </submittedName>
</protein>
<name>A0A2S6F6S2_LEGPN</name>
<gene>
    <name evidence="1" type="ORF">JBJ86_07275</name>
    <name evidence="2" type="ORF">JBK99_16395</name>
</gene>
<comment type="caution">
    <text evidence="2">The sequence shown here is derived from an EMBL/GenBank/DDBJ whole genome shotgun (WGS) entry which is preliminary data.</text>
</comment>
<evidence type="ECO:0000313" key="1">
    <source>
        <dbReference type="EMBL" id="HAU1880048.1"/>
    </source>
</evidence>
<dbReference type="Proteomes" id="UP000866496">
    <property type="component" value="Unassembled WGS sequence"/>
</dbReference>
<accession>A0A2S6F6S2</accession>
<dbReference type="Proteomes" id="UP000863577">
    <property type="component" value="Unassembled WGS sequence"/>
</dbReference>
<dbReference type="AlphaFoldDB" id="A0A2S6F6S2"/>
<dbReference type="GeneID" id="57035923"/>
<proteinExistence type="predicted"/>
<organism evidence="2 3">
    <name type="scientific">Legionella pneumophila</name>
    <dbReference type="NCBI Taxonomy" id="446"/>
    <lineage>
        <taxon>Bacteria</taxon>
        <taxon>Pseudomonadati</taxon>
        <taxon>Pseudomonadota</taxon>
        <taxon>Gammaproteobacteria</taxon>
        <taxon>Legionellales</taxon>
        <taxon>Legionellaceae</taxon>
        <taxon>Legionella</taxon>
    </lineage>
</organism>
<dbReference type="EMBL" id="DACWHX010000008">
    <property type="protein sequence ID" value="HAU1880048.1"/>
    <property type="molecule type" value="Genomic_DNA"/>
</dbReference>
<evidence type="ECO:0000313" key="3">
    <source>
        <dbReference type="Proteomes" id="UP000863577"/>
    </source>
</evidence>
<reference evidence="2" key="1">
    <citation type="journal article" date="2018" name="Genome Biol.">
        <title>SKESA: strategic k-mer extension for scrupulous assemblies.</title>
        <authorList>
            <person name="Souvorov A."/>
            <person name="Agarwala R."/>
            <person name="Lipman D.J."/>
        </authorList>
    </citation>
    <scope>NUCLEOTIDE SEQUENCE</scope>
    <source>
        <strain evidence="1">AZ00058701</strain>
        <strain evidence="2">CL18-200174</strain>
    </source>
</reference>
<dbReference type="RefSeq" id="WP_010947647.1">
    <property type="nucleotide sequence ID" value="NZ_AP024961.1"/>
</dbReference>
<sequence>MSRAKFFKSNRTHVIELYCYSNEYAQQVNHEITSGADSGPLLTKIYGQDVRFIYAPDSEKFNLVLNEARKRNYNQPIINLYEPDNIKYLLSRLSHGDSILINGQGDIDKQLIAGRDAEELVDILENDLELKEISLKNLDIDSCMMGRVESYRHELKRHLKNFQTITTYTDLCTASQSGGVPYRMWIEQRADRDVFYTESDLNKKGTRIIEYTDTYKNSLKEIWKTNPYNLEEIDLSEYIDILVIASC</sequence>
<reference evidence="2" key="2">
    <citation type="submission" date="2019-09" db="EMBL/GenBank/DDBJ databases">
        <authorList>
            <consortium name="NCBI Pathogen Detection Project"/>
        </authorList>
    </citation>
    <scope>NUCLEOTIDE SEQUENCE</scope>
    <source>
        <strain evidence="1">AZ00058701</strain>
        <strain evidence="2">CL18-200174</strain>
    </source>
</reference>
<evidence type="ECO:0000313" key="2">
    <source>
        <dbReference type="EMBL" id="HAU2397894.1"/>
    </source>
</evidence>